<dbReference type="Proteomes" id="UP000600101">
    <property type="component" value="Unassembled WGS sequence"/>
</dbReference>
<dbReference type="AlphaFoldDB" id="A0A9X0QXS7"/>
<dbReference type="RefSeq" id="WP_186770720.1">
    <property type="nucleotide sequence ID" value="NZ_JACOMF010000011.1"/>
</dbReference>
<keyword evidence="2" id="KW-1185">Reference proteome</keyword>
<protein>
    <submittedName>
        <fullName evidence="1">Uncharacterized protein</fullName>
    </submittedName>
</protein>
<proteinExistence type="predicted"/>
<evidence type="ECO:0000313" key="2">
    <source>
        <dbReference type="Proteomes" id="UP000600101"/>
    </source>
</evidence>
<reference evidence="1" key="1">
    <citation type="submission" date="2020-08" db="EMBL/GenBank/DDBJ databases">
        <authorList>
            <person name="Hu Y."/>
            <person name="Nguyen S.V."/>
            <person name="Li F."/>
            <person name="Fanning S."/>
        </authorList>
    </citation>
    <scope>NUCLEOTIDE SEQUENCE</scope>
    <source>
        <strain evidence="1">SYSU D8009</strain>
    </source>
</reference>
<sequence>MGAVLALALGPRLLTGGAEALETAQEQKSIRAEVRLPELACQPGNLSRACNPR</sequence>
<name>A0A9X0QXS7_9PROT</name>
<evidence type="ECO:0000313" key="1">
    <source>
        <dbReference type="EMBL" id="MBC4015944.1"/>
    </source>
</evidence>
<accession>A0A9X0QXS7</accession>
<gene>
    <name evidence="1" type="ORF">H7965_11485</name>
</gene>
<comment type="caution">
    <text evidence="1">The sequence shown here is derived from an EMBL/GenBank/DDBJ whole genome shotgun (WGS) entry which is preliminary data.</text>
</comment>
<dbReference type="EMBL" id="JACOMF010000011">
    <property type="protein sequence ID" value="MBC4015944.1"/>
    <property type="molecule type" value="Genomic_DNA"/>
</dbReference>
<organism evidence="1 2">
    <name type="scientific">Siccirubricoccus deserti</name>
    <dbReference type="NCBI Taxonomy" id="2013562"/>
    <lineage>
        <taxon>Bacteria</taxon>
        <taxon>Pseudomonadati</taxon>
        <taxon>Pseudomonadota</taxon>
        <taxon>Alphaproteobacteria</taxon>
        <taxon>Acetobacterales</taxon>
        <taxon>Roseomonadaceae</taxon>
        <taxon>Siccirubricoccus</taxon>
    </lineage>
</organism>